<sequence length="190" mass="20929">MGRACRAAIVPFRRIIHPRLLNSVSRHRHQHARQIDVPAATTTLSTLPRVDYADAFVLSTQKHPDWTAETWARAVLEGAPAATRAELTAGWAALGLPATNSSASVLGWVIRHRTSERVLLGRDSRIGMPGELLFERRADGLLFATFVHHRTPATRAVWAAVRRTHVRTVLELLDRAADDVADVTLSAGNQ</sequence>
<evidence type="ECO:0000313" key="2">
    <source>
        <dbReference type="Proteomes" id="UP000570517"/>
    </source>
</evidence>
<evidence type="ECO:0008006" key="3">
    <source>
        <dbReference type="Google" id="ProtNLM"/>
    </source>
</evidence>
<reference evidence="1 2" key="1">
    <citation type="submission" date="2020-05" db="EMBL/GenBank/DDBJ databases">
        <title>Draft genome sequence of Mycobacterium hippocampi DL, isolated from European seabass, Dicentrarchus labrax, reared in fish farms.</title>
        <authorList>
            <person name="Stathopoulou P."/>
            <person name="Asimakis E."/>
            <person name="Tzokas K."/>
            <person name="Batargias C."/>
            <person name="Tsiamis G."/>
        </authorList>
    </citation>
    <scope>NUCLEOTIDE SEQUENCE [LARGE SCALE GENOMIC DNA]</scope>
    <source>
        <strain evidence="1 2">DL</strain>
    </source>
</reference>
<accession>A0A850PNE1</accession>
<comment type="caution">
    <text evidence="1">The sequence shown here is derived from an EMBL/GenBank/DDBJ whole genome shotgun (WGS) entry which is preliminary data.</text>
</comment>
<dbReference type="AlphaFoldDB" id="A0A850PNE1"/>
<organism evidence="1 2">
    <name type="scientific">Mycolicibacterium hippocampi</name>
    <dbReference type="NCBI Taxonomy" id="659824"/>
    <lineage>
        <taxon>Bacteria</taxon>
        <taxon>Bacillati</taxon>
        <taxon>Actinomycetota</taxon>
        <taxon>Actinomycetes</taxon>
        <taxon>Mycobacteriales</taxon>
        <taxon>Mycobacteriaceae</taxon>
        <taxon>Mycolicibacterium</taxon>
    </lineage>
</organism>
<name>A0A850PNE1_9MYCO</name>
<evidence type="ECO:0000313" key="1">
    <source>
        <dbReference type="EMBL" id="NVN49774.1"/>
    </source>
</evidence>
<keyword evidence="2" id="KW-1185">Reference proteome</keyword>
<dbReference type="RefSeq" id="WP_178358143.1">
    <property type="nucleotide sequence ID" value="NZ_JABFYL010000018.1"/>
</dbReference>
<gene>
    <name evidence="1" type="ORF">HLY00_73</name>
</gene>
<proteinExistence type="predicted"/>
<dbReference type="EMBL" id="JABFYL010000018">
    <property type="protein sequence ID" value="NVN49774.1"/>
    <property type="molecule type" value="Genomic_DNA"/>
</dbReference>
<dbReference type="Proteomes" id="UP000570517">
    <property type="component" value="Unassembled WGS sequence"/>
</dbReference>
<protein>
    <recommendedName>
        <fullName evidence="3">DUF2867 domain-containing protein</fullName>
    </recommendedName>
</protein>